<dbReference type="STRING" id="742152.A0A2H3JPQ4"/>
<dbReference type="AlphaFoldDB" id="A0A2H3JPQ4"/>
<name>A0A2H3JPQ4_WOLCO</name>
<evidence type="ECO:0000256" key="1">
    <source>
        <dbReference type="SAM" id="Phobius"/>
    </source>
</evidence>
<reference evidence="2 3" key="1">
    <citation type="journal article" date="2012" name="Science">
        <title>The Paleozoic origin of enzymatic lignin decomposition reconstructed from 31 fungal genomes.</title>
        <authorList>
            <person name="Floudas D."/>
            <person name="Binder M."/>
            <person name="Riley R."/>
            <person name="Barry K."/>
            <person name="Blanchette R.A."/>
            <person name="Henrissat B."/>
            <person name="Martinez A.T."/>
            <person name="Otillar R."/>
            <person name="Spatafora J.W."/>
            <person name="Yadav J.S."/>
            <person name="Aerts A."/>
            <person name="Benoit I."/>
            <person name="Boyd A."/>
            <person name="Carlson A."/>
            <person name="Copeland A."/>
            <person name="Coutinho P.M."/>
            <person name="de Vries R.P."/>
            <person name="Ferreira P."/>
            <person name="Findley K."/>
            <person name="Foster B."/>
            <person name="Gaskell J."/>
            <person name="Glotzer D."/>
            <person name="Gorecki P."/>
            <person name="Heitman J."/>
            <person name="Hesse C."/>
            <person name="Hori C."/>
            <person name="Igarashi K."/>
            <person name="Jurgens J.A."/>
            <person name="Kallen N."/>
            <person name="Kersten P."/>
            <person name="Kohler A."/>
            <person name="Kuees U."/>
            <person name="Kumar T.K.A."/>
            <person name="Kuo A."/>
            <person name="LaButti K."/>
            <person name="Larrondo L.F."/>
            <person name="Lindquist E."/>
            <person name="Ling A."/>
            <person name="Lombard V."/>
            <person name="Lucas S."/>
            <person name="Lundell T."/>
            <person name="Martin R."/>
            <person name="McLaughlin D.J."/>
            <person name="Morgenstern I."/>
            <person name="Morin E."/>
            <person name="Murat C."/>
            <person name="Nagy L.G."/>
            <person name="Nolan M."/>
            <person name="Ohm R.A."/>
            <person name="Patyshakuliyeva A."/>
            <person name="Rokas A."/>
            <person name="Ruiz-Duenas F.J."/>
            <person name="Sabat G."/>
            <person name="Salamov A."/>
            <person name="Samejima M."/>
            <person name="Schmutz J."/>
            <person name="Slot J.C."/>
            <person name="St John F."/>
            <person name="Stenlid J."/>
            <person name="Sun H."/>
            <person name="Sun S."/>
            <person name="Syed K."/>
            <person name="Tsang A."/>
            <person name="Wiebenga A."/>
            <person name="Young D."/>
            <person name="Pisabarro A."/>
            <person name="Eastwood D.C."/>
            <person name="Martin F."/>
            <person name="Cullen D."/>
            <person name="Grigoriev I.V."/>
            <person name="Hibbett D.S."/>
        </authorList>
    </citation>
    <scope>NUCLEOTIDE SEQUENCE [LARGE SCALE GENOMIC DNA]</scope>
    <source>
        <strain evidence="2 3">MD-104</strain>
    </source>
</reference>
<proteinExistence type="predicted"/>
<keyword evidence="1" id="KW-1133">Transmembrane helix</keyword>
<dbReference type="OrthoDB" id="2788977at2759"/>
<dbReference type="EMBL" id="KB468146">
    <property type="protein sequence ID" value="PCH43881.1"/>
    <property type="molecule type" value="Genomic_DNA"/>
</dbReference>
<keyword evidence="1" id="KW-0812">Transmembrane</keyword>
<dbReference type="OMA" id="WIASITV"/>
<organism evidence="2 3">
    <name type="scientific">Wolfiporia cocos (strain MD-104)</name>
    <name type="common">Brown rot fungus</name>
    <dbReference type="NCBI Taxonomy" id="742152"/>
    <lineage>
        <taxon>Eukaryota</taxon>
        <taxon>Fungi</taxon>
        <taxon>Dikarya</taxon>
        <taxon>Basidiomycota</taxon>
        <taxon>Agaricomycotina</taxon>
        <taxon>Agaricomycetes</taxon>
        <taxon>Polyporales</taxon>
        <taxon>Phaeolaceae</taxon>
        <taxon>Wolfiporia</taxon>
    </lineage>
</organism>
<gene>
    <name evidence="2" type="ORF">WOLCODRAFT_138651</name>
</gene>
<sequence length="194" mass="21635">MSLPPPQEVHSEQPCSSNGRELGDFDAMLAAATSHSLRCEHQIKDLEAHLTVDMSNLCAIHNLLQEVLISLHCRTKRYSVALNATVSHITWNLSDIGALELLREELPFVGQQIRDIQNVYYSSWDKLNTPLSARLRTIVFAPHAPVSARAATLIRALFGVTLLMCVWIASITVQGAVRMHCQRLVWGCWQAQPA</sequence>
<evidence type="ECO:0000313" key="2">
    <source>
        <dbReference type="EMBL" id="PCH43881.1"/>
    </source>
</evidence>
<accession>A0A2H3JPQ4</accession>
<protein>
    <submittedName>
        <fullName evidence="2">Uncharacterized protein</fullName>
    </submittedName>
</protein>
<evidence type="ECO:0000313" key="3">
    <source>
        <dbReference type="Proteomes" id="UP000218811"/>
    </source>
</evidence>
<keyword evidence="3" id="KW-1185">Reference proteome</keyword>
<keyword evidence="1" id="KW-0472">Membrane</keyword>
<dbReference type="Proteomes" id="UP000218811">
    <property type="component" value="Unassembled WGS sequence"/>
</dbReference>
<feature type="transmembrane region" description="Helical" evidence="1">
    <location>
        <begin position="153"/>
        <end position="173"/>
    </location>
</feature>